<keyword evidence="3" id="KW-0560">Oxidoreductase</keyword>
<evidence type="ECO:0000256" key="3">
    <source>
        <dbReference type="ARBA" id="ARBA00023002"/>
    </source>
</evidence>
<dbReference type="InterPro" id="IPR050703">
    <property type="entry name" value="Flavin_MAO"/>
</dbReference>
<feature type="domain" description="Amine oxidase" evidence="4">
    <location>
        <begin position="13"/>
        <end position="74"/>
    </location>
</feature>
<evidence type="ECO:0000256" key="1">
    <source>
        <dbReference type="ARBA" id="ARBA00001974"/>
    </source>
</evidence>
<comment type="similarity">
    <text evidence="2">Belongs to the flavin monoamine oxidase family.</text>
</comment>
<dbReference type="InterPro" id="IPR036188">
    <property type="entry name" value="FAD/NAD-bd_sf"/>
</dbReference>
<keyword evidence="6" id="KW-1185">Reference proteome</keyword>
<dbReference type="Proteomes" id="UP001431221">
    <property type="component" value="Unassembled WGS sequence"/>
</dbReference>
<dbReference type="InterPro" id="IPR002937">
    <property type="entry name" value="Amino_oxidase"/>
</dbReference>
<dbReference type="Gene3D" id="3.50.50.60">
    <property type="entry name" value="FAD/NAD(P)-binding domain"/>
    <property type="match status" value="1"/>
</dbReference>
<dbReference type="RefSeq" id="WP_248155737.1">
    <property type="nucleotide sequence ID" value="NZ_JALNMJ010000010.1"/>
</dbReference>
<name>A0ABT0GW35_9HYPH</name>
<dbReference type="InterPro" id="IPR001613">
    <property type="entry name" value="Flavin_amine_oxidase"/>
</dbReference>
<proteinExistence type="inferred from homology"/>
<evidence type="ECO:0000313" key="5">
    <source>
        <dbReference type="EMBL" id="MCK7613656.1"/>
    </source>
</evidence>
<feature type="domain" description="Amine oxidase" evidence="4">
    <location>
        <begin position="172"/>
        <end position="414"/>
    </location>
</feature>
<gene>
    <name evidence="5" type="ORF">M0H32_15905</name>
</gene>
<evidence type="ECO:0000313" key="6">
    <source>
        <dbReference type="Proteomes" id="UP001431221"/>
    </source>
</evidence>
<comment type="caution">
    <text evidence="5">The sequence shown here is derived from an EMBL/GenBank/DDBJ whole genome shotgun (WGS) entry which is preliminary data.</text>
</comment>
<dbReference type="Pfam" id="PF01593">
    <property type="entry name" value="Amino_oxidase"/>
    <property type="match status" value="2"/>
</dbReference>
<protein>
    <submittedName>
        <fullName evidence="5">FAD-dependent oxidoreductase</fullName>
    </submittedName>
</protein>
<dbReference type="PANTHER" id="PTHR43563">
    <property type="entry name" value="AMINE OXIDASE"/>
    <property type="match status" value="1"/>
</dbReference>
<reference evidence="5" key="1">
    <citation type="submission" date="2022-04" db="EMBL/GenBank/DDBJ databases">
        <title>Roseibium sp. CAU 1639 isolated from mud.</title>
        <authorList>
            <person name="Kim W."/>
        </authorList>
    </citation>
    <scope>NUCLEOTIDE SEQUENCE</scope>
    <source>
        <strain evidence="5">CAU 1639</strain>
    </source>
</reference>
<dbReference type="EMBL" id="JALNMJ010000010">
    <property type="protein sequence ID" value="MCK7613656.1"/>
    <property type="molecule type" value="Genomic_DNA"/>
</dbReference>
<sequence>MTSDCVVIGAGYAGLSAAEMLINEGWSVRVVEARERVGGRTHSLVNGLGERVDIGGQFVSDEMPYVLNMIDRFGGCLIEPEITSGAAVGLPFPDDGSHFSEASRLYYHQLPTTAQLSAEVGGLSLAGWLARTIADEGVRSAARSMAECANCIDAEILPLKELLRMRDAGPDGFTEMQYFVDGSLHRIAELLAEKLGCVDFGRPVRSVTRQGDRFRVEAGDDVYEARTVLVATSPLQAREMAFEPALPVDLMRALQAFHPTDTFKFLIRYDRAFWRERGLSGLCQWSEPSGMWFGDSSFSAEKPMLVGFAGGPGAAALRLLSARDRRAKILEDLAKALGAEAAAPLDYVERDWAADPLGTGGYNAFAAGPHAEGAVERIRRGENGLAFACTELATRFPGFVEGAIRTGRDMAAHLMETSAGRRRSA</sequence>
<dbReference type="SUPFAM" id="SSF54373">
    <property type="entry name" value="FAD-linked reductases, C-terminal domain"/>
    <property type="match status" value="1"/>
</dbReference>
<accession>A0ABT0GW35</accession>
<dbReference type="PRINTS" id="PR00757">
    <property type="entry name" value="AMINEOXDASEF"/>
</dbReference>
<evidence type="ECO:0000259" key="4">
    <source>
        <dbReference type="Pfam" id="PF01593"/>
    </source>
</evidence>
<comment type="cofactor">
    <cofactor evidence="1">
        <name>FAD</name>
        <dbReference type="ChEBI" id="CHEBI:57692"/>
    </cofactor>
</comment>
<dbReference type="SUPFAM" id="SSF51905">
    <property type="entry name" value="FAD/NAD(P)-binding domain"/>
    <property type="match status" value="1"/>
</dbReference>
<organism evidence="5 6">
    <name type="scientific">Roseibium sediminicola</name>
    <dbReference type="NCBI Taxonomy" id="2933272"/>
    <lineage>
        <taxon>Bacteria</taxon>
        <taxon>Pseudomonadati</taxon>
        <taxon>Pseudomonadota</taxon>
        <taxon>Alphaproteobacteria</taxon>
        <taxon>Hyphomicrobiales</taxon>
        <taxon>Stappiaceae</taxon>
        <taxon>Roseibium</taxon>
    </lineage>
</organism>
<evidence type="ECO:0000256" key="2">
    <source>
        <dbReference type="ARBA" id="ARBA00005995"/>
    </source>
</evidence>
<dbReference type="PANTHER" id="PTHR43563:SF1">
    <property type="entry name" value="AMINE OXIDASE [FLAVIN-CONTAINING] B"/>
    <property type="match status" value="1"/>
</dbReference>